<dbReference type="PROSITE" id="PS51257">
    <property type="entry name" value="PROKAR_LIPOPROTEIN"/>
    <property type="match status" value="1"/>
</dbReference>
<dbReference type="SUPFAM" id="SSF63829">
    <property type="entry name" value="Calcium-dependent phosphotriesterase"/>
    <property type="match status" value="1"/>
</dbReference>
<dbReference type="PANTHER" id="PTHR46513">
    <property type="entry name" value="VITELLOGENIN RECEPTOR-LIKE PROTEIN-RELATED-RELATED"/>
    <property type="match status" value="1"/>
</dbReference>
<dbReference type="InterPro" id="IPR013783">
    <property type="entry name" value="Ig-like_fold"/>
</dbReference>
<dbReference type="GO" id="GO:0017147">
    <property type="term" value="F:Wnt-protein binding"/>
    <property type="evidence" value="ECO:0007669"/>
    <property type="project" value="TreeGrafter"/>
</dbReference>
<organism evidence="3 4">
    <name type="scientific">Dawidia cretensis</name>
    <dbReference type="NCBI Taxonomy" id="2782350"/>
    <lineage>
        <taxon>Bacteria</taxon>
        <taxon>Pseudomonadati</taxon>
        <taxon>Bacteroidota</taxon>
        <taxon>Cytophagia</taxon>
        <taxon>Cytophagales</taxon>
        <taxon>Chryseotaleaceae</taxon>
        <taxon>Dawidia</taxon>
    </lineage>
</organism>
<gene>
    <name evidence="3" type="ORF">KK062_05125</name>
</gene>
<reference evidence="3 4" key="1">
    <citation type="submission" date="2021-05" db="EMBL/GenBank/DDBJ databases">
        <title>A Polyphasic approach of four new species of the genus Ohtaekwangia: Ohtaekwangia histidinii sp. nov., Ohtaekwangia cretensis sp. nov., Ohtaekwangia indiensis sp. nov., Ohtaekwangia reichenbachii sp. nov. from diverse environment.</title>
        <authorList>
            <person name="Octaviana S."/>
        </authorList>
    </citation>
    <scope>NUCLEOTIDE SEQUENCE [LARGE SCALE GENOMIC DNA]</scope>
    <source>
        <strain evidence="3 4">PWU5</strain>
    </source>
</reference>
<dbReference type="Pfam" id="PF16472">
    <property type="entry name" value="DUF5050"/>
    <property type="match status" value="1"/>
</dbReference>
<proteinExistence type="predicted"/>
<keyword evidence="1" id="KW-0732">Signal</keyword>
<evidence type="ECO:0000259" key="2">
    <source>
        <dbReference type="PROSITE" id="PS50093"/>
    </source>
</evidence>
<dbReference type="SUPFAM" id="SSF49299">
    <property type="entry name" value="PKD domain"/>
    <property type="match status" value="1"/>
</dbReference>
<dbReference type="SMART" id="SM00089">
    <property type="entry name" value="PKD"/>
    <property type="match status" value="1"/>
</dbReference>
<evidence type="ECO:0000256" key="1">
    <source>
        <dbReference type="SAM" id="SignalP"/>
    </source>
</evidence>
<dbReference type="InterPro" id="IPR032485">
    <property type="entry name" value="LRP1-like_beta_prop"/>
</dbReference>
<keyword evidence="4" id="KW-1185">Reference proteome</keyword>
<name>A0AAP2GNK1_9BACT</name>
<dbReference type="EMBL" id="JAHESE010000002">
    <property type="protein sequence ID" value="MBT1707591.1"/>
    <property type="molecule type" value="Genomic_DNA"/>
</dbReference>
<evidence type="ECO:0000313" key="3">
    <source>
        <dbReference type="EMBL" id="MBT1707591.1"/>
    </source>
</evidence>
<evidence type="ECO:0000313" key="4">
    <source>
        <dbReference type="Proteomes" id="UP001319080"/>
    </source>
</evidence>
<dbReference type="InterPro" id="IPR035986">
    <property type="entry name" value="PKD_dom_sf"/>
</dbReference>
<dbReference type="Pfam" id="PF18911">
    <property type="entry name" value="PKD_4"/>
    <property type="match status" value="1"/>
</dbReference>
<feature type="chain" id="PRO_5042828450" evidence="1">
    <location>
        <begin position="23"/>
        <end position="368"/>
    </location>
</feature>
<dbReference type="InterPro" id="IPR000033">
    <property type="entry name" value="LDLR_classB_rpt"/>
</dbReference>
<dbReference type="GO" id="GO:0060070">
    <property type="term" value="P:canonical Wnt signaling pathway"/>
    <property type="evidence" value="ECO:0007669"/>
    <property type="project" value="TreeGrafter"/>
</dbReference>
<feature type="signal peptide" evidence="1">
    <location>
        <begin position="1"/>
        <end position="22"/>
    </location>
</feature>
<dbReference type="SMART" id="SM00135">
    <property type="entry name" value="LY"/>
    <property type="match status" value="5"/>
</dbReference>
<accession>A0AAP2GNK1</accession>
<dbReference type="Gene3D" id="2.60.40.10">
    <property type="entry name" value="Immunoglobulins"/>
    <property type="match status" value="1"/>
</dbReference>
<dbReference type="InterPro" id="IPR022409">
    <property type="entry name" value="PKD/Chitinase_dom"/>
</dbReference>
<dbReference type="Gene3D" id="2.120.10.30">
    <property type="entry name" value="TolB, C-terminal domain"/>
    <property type="match status" value="2"/>
</dbReference>
<protein>
    <submittedName>
        <fullName evidence="3">DUF5050 domain-containing protein</fullName>
    </submittedName>
</protein>
<feature type="domain" description="PKD" evidence="2">
    <location>
        <begin position="54"/>
        <end position="106"/>
    </location>
</feature>
<dbReference type="InterPro" id="IPR011042">
    <property type="entry name" value="6-blade_b-propeller_TolB-like"/>
</dbReference>
<dbReference type="PROSITE" id="PS51120">
    <property type="entry name" value="LDLRB"/>
    <property type="match status" value="1"/>
</dbReference>
<dbReference type="GO" id="GO:0042813">
    <property type="term" value="F:Wnt receptor activity"/>
    <property type="evidence" value="ECO:0007669"/>
    <property type="project" value="TreeGrafter"/>
</dbReference>
<dbReference type="Proteomes" id="UP001319080">
    <property type="component" value="Unassembled WGS sequence"/>
</dbReference>
<sequence length="368" mass="40109">MNTKLYKYLSFLLLLIVVVSCKDDDTTPPQATAGFTADKTTVKIGDEITFTNTSANATAFKWSFGDGTTSKDISPTKSYAAGGTYTVSLLSTGAGGSTISSSEITVLPDAQFYYIDADASLIQHFGISTPGNVTDFLNISGKAGVGLAYDATHQKIYFSDYEIEGEGKIWRANLDGTDLEAIVDGLYNPYQVALDVEGGKIYWAENTDDDDMGHIGRANLDGSDQEQIVSLEDGQFRAVAVDTEHDKIYYYEVNNEDLYRANLDGSDATPILSGSYGYMIHVDTENGKLYFDEQNEGMLYRADLDGNNLEPLAEVADRVYGIVVDNAEGRLYWSIADAGEIYQATLDGTHKSVLKSETGNAYGIFLKK</sequence>
<dbReference type="AlphaFoldDB" id="A0AAP2GNK1"/>
<dbReference type="InterPro" id="IPR050778">
    <property type="entry name" value="Cueball_EGF_LRP_Nidogen"/>
</dbReference>
<dbReference type="RefSeq" id="WP_254083177.1">
    <property type="nucleotide sequence ID" value="NZ_JAHESE010000002.1"/>
</dbReference>
<comment type="caution">
    <text evidence="3">The sequence shown here is derived from an EMBL/GenBank/DDBJ whole genome shotgun (WGS) entry which is preliminary data.</text>
</comment>
<dbReference type="InterPro" id="IPR000601">
    <property type="entry name" value="PKD_dom"/>
</dbReference>
<dbReference type="PROSITE" id="PS50093">
    <property type="entry name" value="PKD"/>
    <property type="match status" value="1"/>
</dbReference>
<dbReference type="PANTHER" id="PTHR46513:SF13">
    <property type="entry name" value="EGF-LIKE DOMAIN-CONTAINING PROTEIN"/>
    <property type="match status" value="1"/>
</dbReference>
<dbReference type="GO" id="GO:0005886">
    <property type="term" value="C:plasma membrane"/>
    <property type="evidence" value="ECO:0007669"/>
    <property type="project" value="TreeGrafter"/>
</dbReference>
<dbReference type="CDD" id="cd00146">
    <property type="entry name" value="PKD"/>
    <property type="match status" value="1"/>
</dbReference>